<dbReference type="Proteomes" id="UP000623419">
    <property type="component" value="Unassembled WGS sequence"/>
</dbReference>
<dbReference type="Gene3D" id="3.30.300.30">
    <property type="match status" value="1"/>
</dbReference>
<dbReference type="EMBL" id="BMKC01000001">
    <property type="protein sequence ID" value="GGA74668.1"/>
    <property type="molecule type" value="Genomic_DNA"/>
</dbReference>
<dbReference type="Pfam" id="PF22818">
    <property type="entry name" value="ApeI-like"/>
    <property type="match status" value="1"/>
</dbReference>
<dbReference type="InterPro" id="IPR054545">
    <property type="entry name" value="ApeI-like"/>
</dbReference>
<dbReference type="Gene3D" id="3.10.129.10">
    <property type="entry name" value="Hotdog Thioesterase"/>
    <property type="match status" value="1"/>
</dbReference>
<dbReference type="SUPFAM" id="SSF56801">
    <property type="entry name" value="Acetyl-CoA synthetase-like"/>
    <property type="match status" value="1"/>
</dbReference>
<dbReference type="PANTHER" id="PTHR45398:SF1">
    <property type="entry name" value="ENZYME, PUTATIVE (JCVI)-RELATED"/>
    <property type="match status" value="1"/>
</dbReference>
<evidence type="ECO:0000313" key="4">
    <source>
        <dbReference type="Proteomes" id="UP000623419"/>
    </source>
</evidence>
<dbReference type="PANTHER" id="PTHR45398">
    <property type="match status" value="1"/>
</dbReference>
<accession>A0ABQ1HGR3</accession>
<feature type="domain" description="AMP-dependent synthetase/ligase" evidence="1">
    <location>
        <begin position="112"/>
        <end position="283"/>
    </location>
</feature>
<dbReference type="InterPro" id="IPR029069">
    <property type="entry name" value="HotDog_dom_sf"/>
</dbReference>
<protein>
    <submittedName>
        <fullName evidence="3">AMP-binding protein</fullName>
    </submittedName>
</protein>
<dbReference type="InterPro" id="IPR042099">
    <property type="entry name" value="ANL_N_sf"/>
</dbReference>
<dbReference type="InterPro" id="IPR000873">
    <property type="entry name" value="AMP-dep_synth/lig_dom"/>
</dbReference>
<reference evidence="4" key="1">
    <citation type="journal article" date="2019" name="Int. J. Syst. Evol. Microbiol.">
        <title>The Global Catalogue of Microorganisms (GCM) 10K type strain sequencing project: providing services to taxonomists for standard genome sequencing and annotation.</title>
        <authorList>
            <consortium name="The Broad Institute Genomics Platform"/>
            <consortium name="The Broad Institute Genome Sequencing Center for Infectious Disease"/>
            <person name="Wu L."/>
            <person name="Ma J."/>
        </authorList>
    </citation>
    <scope>NUCLEOTIDE SEQUENCE [LARGE SCALE GENOMIC DNA]</scope>
    <source>
        <strain evidence="4">CGMCC 1.15905</strain>
    </source>
</reference>
<name>A0ABQ1HGR3_9GAMM</name>
<proteinExistence type="predicted"/>
<dbReference type="RefSeq" id="WP_188662078.1">
    <property type="nucleotide sequence ID" value="NZ_BMKC01000001.1"/>
</dbReference>
<evidence type="ECO:0000313" key="3">
    <source>
        <dbReference type="EMBL" id="GGA74668.1"/>
    </source>
</evidence>
<organism evidence="3 4">
    <name type="scientific">Arenimonas soli</name>
    <dbReference type="NCBI Taxonomy" id="2269504"/>
    <lineage>
        <taxon>Bacteria</taxon>
        <taxon>Pseudomonadati</taxon>
        <taxon>Pseudomonadota</taxon>
        <taxon>Gammaproteobacteria</taxon>
        <taxon>Lysobacterales</taxon>
        <taxon>Lysobacteraceae</taxon>
        <taxon>Arenimonas</taxon>
    </lineage>
</organism>
<dbReference type="Pfam" id="PF00501">
    <property type="entry name" value="AMP-binding"/>
    <property type="match status" value="1"/>
</dbReference>
<evidence type="ECO:0000259" key="2">
    <source>
        <dbReference type="Pfam" id="PF22818"/>
    </source>
</evidence>
<sequence>MSPDVRLPLACLCQPGRLPGEREIVPGLRAPDWLARVAAWRQALAAVPPGDVALFTEDAGEFSAALFGAWQAGRTPWLPGDMLPATLERLATQASLRLGDLPGALSADAPGDPATLTALDPASCRLVLYTSGSTGEPSAISKSLEQLDREVEALESAFGPRLGKAQVQGTVSHQHIYGLLFRVLWPLSSGRTFAPRRLAFNEQLTALGKTPVALVASPAHLKRLPANQDWSGLAGGLRAVFSSGGPLPPDAALEVRRLWGQAAIEVFGSTETGGVAWRAPGGEQAPWQALPGVRWRIEQGRLHLQSPHLGHDHWLATQDRAEASPLGGFVLLGRADRIVKIEERRVSLEAIEAALIDASWVTEARVVPLPGHRILLGAAIVPSHEGQALLDAEGRAALANRLRESLGGRVDPIAWPRRWRFLDALPIDARGKMPQRDLLALFRPHMPTPAWQERSAARVRLQLDVDPGLAVFDGHFPEAAILPGVALLDWANRLGRQAFAIEGGFEGMDAVKFQHLVRPGDRLDVELTWQAAKAQLGFRFSSETGVHASGRLRFRAEQGT</sequence>
<dbReference type="SUPFAM" id="SSF54637">
    <property type="entry name" value="Thioesterase/thiol ester dehydrase-isomerase"/>
    <property type="match status" value="1"/>
</dbReference>
<feature type="domain" description="ApeI dehydratase-like" evidence="2">
    <location>
        <begin position="453"/>
        <end position="551"/>
    </location>
</feature>
<keyword evidence="4" id="KW-1185">Reference proteome</keyword>
<evidence type="ECO:0000259" key="1">
    <source>
        <dbReference type="Pfam" id="PF00501"/>
    </source>
</evidence>
<gene>
    <name evidence="3" type="ORF">GCM10011521_11090</name>
</gene>
<dbReference type="InterPro" id="IPR045851">
    <property type="entry name" value="AMP-bd_C_sf"/>
</dbReference>
<comment type="caution">
    <text evidence="3">The sequence shown here is derived from an EMBL/GenBank/DDBJ whole genome shotgun (WGS) entry which is preliminary data.</text>
</comment>
<dbReference type="Gene3D" id="3.40.50.12780">
    <property type="entry name" value="N-terminal domain of ligase-like"/>
    <property type="match status" value="1"/>
</dbReference>